<proteinExistence type="predicted"/>
<dbReference type="EMBL" id="LR796625">
    <property type="protein sequence ID" value="CAB4155294.1"/>
    <property type="molecule type" value="Genomic_DNA"/>
</dbReference>
<feature type="transmembrane region" description="Helical" evidence="1">
    <location>
        <begin position="31"/>
        <end position="48"/>
    </location>
</feature>
<sequence length="92" mass="10014">MSLRKKTMTKLKNFIKSMLSDESGNISSKRFIGIISGLSLCITMYVNSYSHGDVKPADSLVDAVAMLSFGCLGLASIDKVFGKRSNNKSTEE</sequence>
<dbReference type="EMBL" id="LR797270">
    <property type="protein sequence ID" value="CAB4198573.1"/>
    <property type="molecule type" value="Genomic_DNA"/>
</dbReference>
<organism evidence="4">
    <name type="scientific">uncultured Caudovirales phage</name>
    <dbReference type="NCBI Taxonomy" id="2100421"/>
    <lineage>
        <taxon>Viruses</taxon>
        <taxon>Duplodnaviria</taxon>
        <taxon>Heunggongvirae</taxon>
        <taxon>Uroviricota</taxon>
        <taxon>Caudoviricetes</taxon>
        <taxon>Peduoviridae</taxon>
        <taxon>Maltschvirus</taxon>
        <taxon>Maltschvirus maltsch</taxon>
    </lineage>
</organism>
<reference evidence="4" key="1">
    <citation type="submission" date="2020-05" db="EMBL/GenBank/DDBJ databases">
        <authorList>
            <person name="Chiriac C."/>
            <person name="Salcher M."/>
            <person name="Ghai R."/>
            <person name="Kavagutti S V."/>
        </authorList>
    </citation>
    <scope>NUCLEOTIDE SEQUENCE</scope>
</reference>
<keyword evidence="1" id="KW-1133">Transmembrane helix</keyword>
<accession>A0A6J5RMD9</accession>
<evidence type="ECO:0000256" key="1">
    <source>
        <dbReference type="SAM" id="Phobius"/>
    </source>
</evidence>
<feature type="transmembrane region" description="Helical" evidence="1">
    <location>
        <begin position="60"/>
        <end position="81"/>
    </location>
</feature>
<keyword evidence="1" id="KW-0812">Transmembrane</keyword>
<protein>
    <submittedName>
        <fullName evidence="4">Uncharacterized protein</fullName>
    </submittedName>
</protein>
<evidence type="ECO:0000313" key="3">
    <source>
        <dbReference type="EMBL" id="CAB4170529.1"/>
    </source>
</evidence>
<keyword evidence="1" id="KW-0472">Membrane</keyword>
<evidence type="ECO:0000313" key="4">
    <source>
        <dbReference type="EMBL" id="CAB4198573.1"/>
    </source>
</evidence>
<evidence type="ECO:0000313" key="2">
    <source>
        <dbReference type="EMBL" id="CAB4155294.1"/>
    </source>
</evidence>
<dbReference type="EMBL" id="LR796859">
    <property type="protein sequence ID" value="CAB4170529.1"/>
    <property type="molecule type" value="Genomic_DNA"/>
</dbReference>
<gene>
    <name evidence="4" type="ORF">UFOVP1307_157</name>
    <name evidence="2" type="ORF">UFOVP651_189</name>
    <name evidence="3" type="ORF">UFOVP902_45</name>
</gene>
<name>A0A6J5RMD9_9CAUD</name>